<dbReference type="STRING" id="1850246.LPB138_08490"/>
<accession>A0A1D8P844</accession>
<dbReference type="NCBIfam" id="TIGR02241">
    <property type="entry name" value="conserved hypothetical phage tail region protein"/>
    <property type="match status" value="1"/>
</dbReference>
<sequence length="177" mass="20227">MSLKNLLIPNYTPPTAFYFSVKFKGFFKEESSFQEVSGLKVTIDTQPKQEGGENQYFLHVPNRPKYSDLILKRSLVHNSELTKWCRDALEDFKFTPRDIHISLLAPGKLSIPNAIKQKAPSSVVNAMLARNAQTLASWHIVQAYPISWELSTLNSTSNQLAIETLTLKYRHFVKEQL</sequence>
<dbReference type="KEGG" id="lul:LPB138_08490"/>
<name>A0A1D8P844_9FLAO</name>
<dbReference type="PANTHER" id="PTHR38009:SF1">
    <property type="entry name" value="CONSERVED HYPOTHETICAL PHAGE TAIL PROTEIN"/>
    <property type="match status" value="1"/>
</dbReference>
<dbReference type="PANTHER" id="PTHR38009">
    <property type="entry name" value="CONSERVED HYPOTHETICAL PHAGE TAIL PROTEIN"/>
    <property type="match status" value="1"/>
</dbReference>
<dbReference type="InterPro" id="IPR011747">
    <property type="entry name" value="CHP02241"/>
</dbReference>
<organism evidence="1 2">
    <name type="scientific">Urechidicola croceus</name>
    <dbReference type="NCBI Taxonomy" id="1850246"/>
    <lineage>
        <taxon>Bacteria</taxon>
        <taxon>Pseudomonadati</taxon>
        <taxon>Bacteroidota</taxon>
        <taxon>Flavobacteriia</taxon>
        <taxon>Flavobacteriales</taxon>
        <taxon>Flavobacteriaceae</taxon>
        <taxon>Urechidicola</taxon>
    </lineage>
</organism>
<evidence type="ECO:0000313" key="1">
    <source>
        <dbReference type="EMBL" id="AOW20711.1"/>
    </source>
</evidence>
<dbReference type="GO" id="GO:0005198">
    <property type="term" value="F:structural molecule activity"/>
    <property type="evidence" value="ECO:0007669"/>
    <property type="project" value="InterPro"/>
</dbReference>
<evidence type="ECO:0008006" key="3">
    <source>
        <dbReference type="Google" id="ProtNLM"/>
    </source>
</evidence>
<dbReference type="InterPro" id="IPR010667">
    <property type="entry name" value="Phage_T4_Gp19"/>
</dbReference>
<dbReference type="RefSeq" id="WP_070236884.1">
    <property type="nucleotide sequence ID" value="NZ_CP017478.1"/>
</dbReference>
<dbReference type="OrthoDB" id="9799891at2"/>
<reference evidence="1" key="1">
    <citation type="submission" date="2016-10" db="EMBL/GenBank/DDBJ databases">
        <title>Lutibacter sp. LPB0138, isolated from marine gastropod.</title>
        <authorList>
            <person name="Kim E."/>
            <person name="Yi H."/>
        </authorList>
    </citation>
    <scope>NUCLEOTIDE SEQUENCE [LARGE SCALE GENOMIC DNA]</scope>
    <source>
        <strain evidence="1">LPB0138</strain>
    </source>
</reference>
<dbReference type="Pfam" id="PF06841">
    <property type="entry name" value="Phage_T4_gp19"/>
    <property type="match status" value="1"/>
</dbReference>
<evidence type="ECO:0000313" key="2">
    <source>
        <dbReference type="Proteomes" id="UP000176050"/>
    </source>
</evidence>
<dbReference type="Proteomes" id="UP000176050">
    <property type="component" value="Chromosome"/>
</dbReference>
<dbReference type="EMBL" id="CP017478">
    <property type="protein sequence ID" value="AOW20711.1"/>
    <property type="molecule type" value="Genomic_DNA"/>
</dbReference>
<keyword evidence="2" id="KW-1185">Reference proteome</keyword>
<gene>
    <name evidence="1" type="ORF">LPB138_08490</name>
</gene>
<dbReference type="AlphaFoldDB" id="A0A1D8P844"/>
<proteinExistence type="predicted"/>
<protein>
    <recommendedName>
        <fullName evidence="3">Glycerol acyltransferase</fullName>
    </recommendedName>
</protein>